<dbReference type="OrthoDB" id="6444911at2"/>
<evidence type="ECO:0000313" key="2">
    <source>
        <dbReference type="EMBL" id="CDG20546.1"/>
    </source>
</evidence>
<feature type="domain" description="DUF551" evidence="1">
    <location>
        <begin position="7"/>
        <end position="66"/>
    </location>
</feature>
<sequence length="74" mass="8815">MTKEIPWVNIQDRMPEKDGGFPPLCLVYYTYIGGYNQPVTGTGYDWWDTNKEQWEEHENNEVTHWCYMDDIPAP</sequence>
<keyword evidence="3" id="KW-1185">Reference proteome</keyword>
<dbReference type="Pfam" id="PF04448">
    <property type="entry name" value="DUF551"/>
    <property type="match status" value="1"/>
</dbReference>
<proteinExistence type="predicted"/>
<name>A0A068R0U9_9GAMM</name>
<dbReference type="AlphaFoldDB" id="A0A068R0U9"/>
<dbReference type="STRING" id="1354304.XPG1_0891"/>
<dbReference type="KEGG" id="xpo:XPG1_0891"/>
<dbReference type="RefSeq" id="WP_045957919.1">
    <property type="nucleotide sequence ID" value="NZ_FO704551.1"/>
</dbReference>
<dbReference type="Proteomes" id="UP000032735">
    <property type="component" value="Chromosome"/>
</dbReference>
<evidence type="ECO:0000259" key="1">
    <source>
        <dbReference type="Pfam" id="PF04448"/>
    </source>
</evidence>
<reference evidence="2 3" key="1">
    <citation type="submission" date="2013-07" db="EMBL/GenBank/DDBJ databases">
        <authorList>
            <person name="Genoscope - CEA"/>
        </authorList>
    </citation>
    <scope>NUCLEOTIDE SEQUENCE [LARGE SCALE GENOMIC DNA]</scope>
    <source>
        <strain evidence="2 3">G6</strain>
    </source>
</reference>
<dbReference type="InterPro" id="IPR007539">
    <property type="entry name" value="DUF551"/>
</dbReference>
<gene>
    <name evidence="2" type="ORF">XPG1_0891</name>
</gene>
<protein>
    <recommendedName>
        <fullName evidence="1">DUF551 domain-containing protein</fullName>
    </recommendedName>
</protein>
<dbReference type="EMBL" id="FO704551">
    <property type="protein sequence ID" value="CDG20546.1"/>
    <property type="molecule type" value="Genomic_DNA"/>
</dbReference>
<accession>A0A068R0U9</accession>
<dbReference type="HOGENOM" id="CLU_2686991_0_0_6"/>
<organism evidence="2 3">
    <name type="scientific">Xenorhabdus poinarii G6</name>
    <dbReference type="NCBI Taxonomy" id="1354304"/>
    <lineage>
        <taxon>Bacteria</taxon>
        <taxon>Pseudomonadati</taxon>
        <taxon>Pseudomonadota</taxon>
        <taxon>Gammaproteobacteria</taxon>
        <taxon>Enterobacterales</taxon>
        <taxon>Morganellaceae</taxon>
        <taxon>Xenorhabdus</taxon>
    </lineage>
</organism>
<evidence type="ECO:0000313" key="3">
    <source>
        <dbReference type="Proteomes" id="UP000032735"/>
    </source>
</evidence>